<dbReference type="SUPFAM" id="SSF52954">
    <property type="entry name" value="Class II aaRS ABD-related"/>
    <property type="match status" value="1"/>
</dbReference>
<dbReference type="PANTHER" id="PTHR43707:SF1">
    <property type="entry name" value="HISTIDINE--TRNA LIGASE, MITOCHONDRIAL-RELATED"/>
    <property type="match status" value="1"/>
</dbReference>
<dbReference type="InterPro" id="IPR045864">
    <property type="entry name" value="aa-tRNA-synth_II/BPL/LPL"/>
</dbReference>
<protein>
    <recommendedName>
        <fullName evidence="2">histidine--tRNA ligase</fullName>
        <ecNumber evidence="2">6.1.1.21</ecNumber>
    </recommendedName>
    <alternativeName>
        <fullName evidence="8">Histidyl-tRNA synthetase</fullName>
    </alternativeName>
</protein>
<dbReference type="PIRSF" id="PIRSF001549">
    <property type="entry name" value="His-tRNA_synth"/>
    <property type="match status" value="1"/>
</dbReference>
<proteinExistence type="inferred from homology"/>
<dbReference type="GO" id="GO:0004821">
    <property type="term" value="F:histidine-tRNA ligase activity"/>
    <property type="evidence" value="ECO:0007669"/>
    <property type="project" value="UniProtKB-EC"/>
</dbReference>
<evidence type="ECO:0000313" key="13">
    <source>
        <dbReference type="EMBL" id="KAL1520868.1"/>
    </source>
</evidence>
<keyword evidence="7" id="KW-0030">Aminoacyl-tRNA synthetase</keyword>
<name>A0AB34JIT4_PRYPA</name>
<evidence type="ECO:0000256" key="7">
    <source>
        <dbReference type="ARBA" id="ARBA00023146"/>
    </source>
</evidence>
<evidence type="ECO:0000313" key="14">
    <source>
        <dbReference type="Proteomes" id="UP001515480"/>
    </source>
</evidence>
<dbReference type="InterPro" id="IPR004154">
    <property type="entry name" value="Anticodon-bd"/>
</dbReference>
<accession>A0AB34JIT4</accession>
<feature type="chain" id="PRO_5044220120" description="histidine--tRNA ligase" evidence="11">
    <location>
        <begin position="19"/>
        <end position="492"/>
    </location>
</feature>
<evidence type="ECO:0000259" key="12">
    <source>
        <dbReference type="PROSITE" id="PS50862"/>
    </source>
</evidence>
<evidence type="ECO:0000256" key="5">
    <source>
        <dbReference type="ARBA" id="ARBA00022840"/>
    </source>
</evidence>
<feature type="binding site" evidence="10">
    <location>
        <position position="329"/>
    </location>
    <ligand>
        <name>L-histidine</name>
        <dbReference type="ChEBI" id="CHEBI:57595"/>
    </ligand>
</feature>
<dbReference type="Gene3D" id="3.40.50.800">
    <property type="entry name" value="Anticodon-binding domain"/>
    <property type="match status" value="1"/>
</dbReference>
<feature type="binding site" evidence="10">
    <location>
        <position position="189"/>
    </location>
    <ligand>
        <name>L-histidine</name>
        <dbReference type="ChEBI" id="CHEBI:57595"/>
    </ligand>
</feature>
<evidence type="ECO:0000256" key="1">
    <source>
        <dbReference type="ARBA" id="ARBA00008226"/>
    </source>
</evidence>
<dbReference type="InterPro" id="IPR041715">
    <property type="entry name" value="HisRS-like_core"/>
</dbReference>
<dbReference type="EC" id="6.1.1.21" evidence="2"/>
<dbReference type="PANTHER" id="PTHR43707">
    <property type="entry name" value="HISTIDYL-TRNA SYNTHETASE"/>
    <property type="match status" value="1"/>
</dbReference>
<dbReference type="InterPro" id="IPR015807">
    <property type="entry name" value="His-tRNA-ligase"/>
</dbReference>
<dbReference type="HAMAP" id="MF_00127">
    <property type="entry name" value="His_tRNA_synth"/>
    <property type="match status" value="1"/>
</dbReference>
<evidence type="ECO:0000256" key="6">
    <source>
        <dbReference type="ARBA" id="ARBA00022917"/>
    </source>
</evidence>
<feature type="signal peptide" evidence="11">
    <location>
        <begin position="1"/>
        <end position="18"/>
    </location>
</feature>
<dbReference type="Pfam" id="PF13393">
    <property type="entry name" value="tRNA-synt_His"/>
    <property type="match status" value="1"/>
</dbReference>
<feature type="binding site" evidence="10">
    <location>
        <begin position="141"/>
        <end position="143"/>
    </location>
    <ligand>
        <name>L-histidine</name>
        <dbReference type="ChEBI" id="CHEBI:57595"/>
    </ligand>
</feature>
<keyword evidence="6" id="KW-0648">Protein biosynthesis</keyword>
<feature type="binding site" evidence="10">
    <location>
        <begin position="333"/>
        <end position="334"/>
    </location>
    <ligand>
        <name>L-histidine</name>
        <dbReference type="ChEBI" id="CHEBI:57595"/>
    </ligand>
</feature>
<gene>
    <name evidence="13" type="ORF">AB1Y20_022429</name>
</gene>
<evidence type="ECO:0000256" key="2">
    <source>
        <dbReference type="ARBA" id="ARBA00012815"/>
    </source>
</evidence>
<dbReference type="SUPFAM" id="SSF55681">
    <property type="entry name" value="Class II aaRS and biotin synthetases"/>
    <property type="match status" value="1"/>
</dbReference>
<dbReference type="AlphaFoldDB" id="A0AB34JIT4"/>
<dbReference type="InterPro" id="IPR004516">
    <property type="entry name" value="HisRS/HisZ"/>
</dbReference>
<dbReference type="PROSITE" id="PS50862">
    <property type="entry name" value="AA_TRNA_LIGASE_II"/>
    <property type="match status" value="1"/>
</dbReference>
<evidence type="ECO:0000256" key="8">
    <source>
        <dbReference type="ARBA" id="ARBA00030619"/>
    </source>
</evidence>
<feature type="binding site" evidence="10">
    <location>
        <position position="185"/>
    </location>
    <ligand>
        <name>L-histidine</name>
        <dbReference type="ChEBI" id="CHEBI:57595"/>
    </ligand>
</feature>
<comment type="similarity">
    <text evidence="1">Belongs to the class-II aminoacyl-tRNA synthetase family.</text>
</comment>
<organism evidence="13 14">
    <name type="scientific">Prymnesium parvum</name>
    <name type="common">Toxic golden alga</name>
    <dbReference type="NCBI Taxonomy" id="97485"/>
    <lineage>
        <taxon>Eukaryota</taxon>
        <taxon>Haptista</taxon>
        <taxon>Haptophyta</taxon>
        <taxon>Prymnesiophyceae</taxon>
        <taxon>Prymnesiales</taxon>
        <taxon>Prymnesiaceae</taxon>
        <taxon>Prymnesium</taxon>
    </lineage>
</organism>
<dbReference type="InterPro" id="IPR006195">
    <property type="entry name" value="aa-tRNA-synth_II"/>
</dbReference>
<evidence type="ECO:0000256" key="10">
    <source>
        <dbReference type="PIRSR" id="PIRSR001549-1"/>
    </source>
</evidence>
<keyword evidence="5" id="KW-0067">ATP-binding</keyword>
<comment type="caution">
    <text evidence="13">The sequence shown here is derived from an EMBL/GenBank/DDBJ whole genome shotgun (WGS) entry which is preliminary data.</text>
</comment>
<dbReference type="EMBL" id="JBGBPQ010000008">
    <property type="protein sequence ID" value="KAL1520868.1"/>
    <property type="molecule type" value="Genomic_DNA"/>
</dbReference>
<dbReference type="CDD" id="cd00773">
    <property type="entry name" value="HisRS-like_core"/>
    <property type="match status" value="1"/>
</dbReference>
<evidence type="ECO:0000256" key="11">
    <source>
        <dbReference type="SAM" id="SignalP"/>
    </source>
</evidence>
<evidence type="ECO:0000256" key="3">
    <source>
        <dbReference type="ARBA" id="ARBA00022598"/>
    </source>
</evidence>
<dbReference type="FunFam" id="3.30.930.10:FF:000054">
    <property type="entry name" value="Histidine--tRNA ligase chloroplastic/mitochondrial"/>
    <property type="match status" value="1"/>
</dbReference>
<dbReference type="Gene3D" id="3.30.930.10">
    <property type="entry name" value="Bira Bifunctional Protein, Domain 2"/>
    <property type="match status" value="1"/>
</dbReference>
<feature type="binding site" evidence="10">
    <location>
        <position position="171"/>
    </location>
    <ligand>
        <name>L-histidine</name>
        <dbReference type="ChEBI" id="CHEBI:57595"/>
    </ligand>
</feature>
<dbReference type="GO" id="GO:0005524">
    <property type="term" value="F:ATP binding"/>
    <property type="evidence" value="ECO:0007669"/>
    <property type="project" value="UniProtKB-KW"/>
</dbReference>
<keyword evidence="14" id="KW-1185">Reference proteome</keyword>
<evidence type="ECO:0000256" key="9">
    <source>
        <dbReference type="ARBA" id="ARBA00047639"/>
    </source>
</evidence>
<dbReference type="NCBIfam" id="TIGR00442">
    <property type="entry name" value="hisS"/>
    <property type="match status" value="1"/>
</dbReference>
<keyword evidence="4" id="KW-0547">Nucleotide-binding</keyword>
<dbReference type="Pfam" id="PF03129">
    <property type="entry name" value="HGTP_anticodon"/>
    <property type="match status" value="1"/>
</dbReference>
<keyword evidence="3" id="KW-0436">Ligase</keyword>
<dbReference type="GO" id="GO:0006427">
    <property type="term" value="P:histidyl-tRNA aminoacylation"/>
    <property type="evidence" value="ECO:0007669"/>
    <property type="project" value="InterPro"/>
</dbReference>
<keyword evidence="11" id="KW-0732">Signal</keyword>
<reference evidence="13 14" key="1">
    <citation type="journal article" date="2024" name="Science">
        <title>Giant polyketide synthase enzymes in the biosynthesis of giant marine polyether toxins.</title>
        <authorList>
            <person name="Fallon T.R."/>
            <person name="Shende V.V."/>
            <person name="Wierzbicki I.H."/>
            <person name="Pendleton A.L."/>
            <person name="Watervoot N.F."/>
            <person name="Auber R.P."/>
            <person name="Gonzalez D.J."/>
            <person name="Wisecaver J.H."/>
            <person name="Moore B.S."/>
        </authorList>
    </citation>
    <scope>NUCLEOTIDE SEQUENCE [LARGE SCALE GENOMIC DNA]</scope>
    <source>
        <strain evidence="13 14">12B1</strain>
    </source>
</reference>
<dbReference type="Proteomes" id="UP001515480">
    <property type="component" value="Unassembled WGS sequence"/>
</dbReference>
<comment type="catalytic activity">
    <reaction evidence="9">
        <text>tRNA(His) + L-histidine + ATP = L-histidyl-tRNA(His) + AMP + diphosphate + H(+)</text>
        <dbReference type="Rhea" id="RHEA:17313"/>
        <dbReference type="Rhea" id="RHEA-COMP:9665"/>
        <dbReference type="Rhea" id="RHEA-COMP:9689"/>
        <dbReference type="ChEBI" id="CHEBI:15378"/>
        <dbReference type="ChEBI" id="CHEBI:30616"/>
        <dbReference type="ChEBI" id="CHEBI:33019"/>
        <dbReference type="ChEBI" id="CHEBI:57595"/>
        <dbReference type="ChEBI" id="CHEBI:78442"/>
        <dbReference type="ChEBI" id="CHEBI:78527"/>
        <dbReference type="ChEBI" id="CHEBI:456215"/>
        <dbReference type="EC" id="6.1.1.21"/>
    </reaction>
</comment>
<feature type="domain" description="Aminoacyl-transfer RNA synthetases class-II family profile" evidence="12">
    <location>
        <begin position="91"/>
        <end position="392"/>
    </location>
</feature>
<sequence length="492" mass="53930">MLPSLLFVLPVSLHRAAAHTLGRGVTGLPRRALLVSQAGGRASAAVTQASAEAKAKPSSMDLNPPRGTRDFYPGGEVGGMGLRSWLFEQWRTVAAQHGFEEYDAPVLETEELYVRKAGEDVTNQLYSLEDRSGRRLALRPEMTPSLARMVLARRGGLPLPLKWFSIPQCWRYERTTRGRRREHFQWNLDIWGVEELTAEAELLHAAVSFMRRVGLTSADVGIKVSTRAVLAELLSKIGLPNERFAETCVLIDKLDKLPEEEVRQALLQQGLSDDGVSTLLSTLKLVDFATLEEAMGADSPALTDLKKVFSLADAYGLSDWLVLDISVVRGLAYYTGVVFEGFDRSGELRAIFGGGRYDKLLSTFGGDDLPAAGFGFGDAVIMELLESKKLLPDLPTSMVDAVVFAMNDELLPQAMQLASTLRAAGRNVDMVLQPKKTKWIFKHADRLDAKFVVLLAPQEAEKGLVRVKNLGEGTQIDVEFASIVSAVPAQCS</sequence>
<dbReference type="GO" id="GO:0005737">
    <property type="term" value="C:cytoplasm"/>
    <property type="evidence" value="ECO:0007669"/>
    <property type="project" value="InterPro"/>
</dbReference>
<dbReference type="InterPro" id="IPR036621">
    <property type="entry name" value="Anticodon-bd_dom_sf"/>
</dbReference>
<evidence type="ECO:0000256" key="4">
    <source>
        <dbReference type="ARBA" id="ARBA00022741"/>
    </source>
</evidence>